<dbReference type="EMBL" id="SLXV01000012">
    <property type="protein sequence ID" value="TCP69176.1"/>
    <property type="molecule type" value="Genomic_DNA"/>
</dbReference>
<comment type="caution">
    <text evidence="1">The sequence shown here is derived from an EMBL/GenBank/DDBJ whole genome shotgun (WGS) entry which is preliminary data.</text>
</comment>
<protein>
    <submittedName>
        <fullName evidence="1">Uncharacterized protein</fullName>
    </submittedName>
</protein>
<name>A0A4V2SY87_9BACL</name>
<reference evidence="1 2" key="1">
    <citation type="submission" date="2019-03" db="EMBL/GenBank/DDBJ databases">
        <title>Genomic Encyclopedia of Type Strains, Phase IV (KMG-IV): sequencing the most valuable type-strain genomes for metagenomic binning, comparative biology and taxonomic classification.</title>
        <authorList>
            <person name="Goeker M."/>
        </authorList>
    </citation>
    <scope>NUCLEOTIDE SEQUENCE [LARGE SCALE GENOMIC DNA]</scope>
    <source>
        <strain evidence="1 2">DSM 46831</strain>
    </source>
</reference>
<organism evidence="1 2">
    <name type="scientific">Baia soyae</name>
    <dbReference type="NCBI Taxonomy" id="1544746"/>
    <lineage>
        <taxon>Bacteria</taxon>
        <taxon>Bacillati</taxon>
        <taxon>Bacillota</taxon>
        <taxon>Bacilli</taxon>
        <taxon>Bacillales</taxon>
        <taxon>Thermoactinomycetaceae</taxon>
        <taxon>Baia</taxon>
    </lineage>
</organism>
<keyword evidence="2" id="KW-1185">Reference proteome</keyword>
<evidence type="ECO:0000313" key="2">
    <source>
        <dbReference type="Proteomes" id="UP000294746"/>
    </source>
</evidence>
<sequence>MTFGGGWSNRTYRRNWSHRSHWNPGPTGVNVANIVGGAVRDNSSGVINSNVSGLNAGDAIGPRVRFTQGQT</sequence>
<dbReference type="Proteomes" id="UP000294746">
    <property type="component" value="Unassembled WGS sequence"/>
</dbReference>
<proteinExistence type="predicted"/>
<evidence type="ECO:0000313" key="1">
    <source>
        <dbReference type="EMBL" id="TCP69176.1"/>
    </source>
</evidence>
<accession>A0A4V2SY87</accession>
<gene>
    <name evidence="1" type="ORF">EDD57_11241</name>
</gene>
<dbReference type="AlphaFoldDB" id="A0A4V2SY87"/>